<feature type="compositionally biased region" description="Polar residues" evidence="1">
    <location>
        <begin position="909"/>
        <end position="925"/>
    </location>
</feature>
<evidence type="ECO:0000313" key="4">
    <source>
        <dbReference type="Proteomes" id="UP000039865"/>
    </source>
</evidence>
<feature type="compositionally biased region" description="Polar residues" evidence="1">
    <location>
        <begin position="959"/>
        <end position="980"/>
    </location>
</feature>
<dbReference type="PROSITE" id="PS50042">
    <property type="entry name" value="CNMP_BINDING_3"/>
    <property type="match status" value="2"/>
</dbReference>
<gene>
    <name evidence="3" type="primary">Contig16994.g18108</name>
    <name evidence="3" type="ORF">STYLEM_3191</name>
</gene>
<dbReference type="InterPro" id="IPR018488">
    <property type="entry name" value="cNMP-bd_CS"/>
</dbReference>
<keyword evidence="4" id="KW-1185">Reference proteome</keyword>
<feature type="domain" description="Cyclic nucleotide-binding" evidence="2">
    <location>
        <begin position="597"/>
        <end position="674"/>
    </location>
</feature>
<evidence type="ECO:0000259" key="2">
    <source>
        <dbReference type="PROSITE" id="PS50042"/>
    </source>
</evidence>
<dbReference type="Gene3D" id="2.60.120.10">
    <property type="entry name" value="Jelly Rolls"/>
    <property type="match status" value="2"/>
</dbReference>
<dbReference type="InterPro" id="IPR018490">
    <property type="entry name" value="cNMP-bd_dom_sf"/>
</dbReference>
<organism evidence="3 4">
    <name type="scientific">Stylonychia lemnae</name>
    <name type="common">Ciliate</name>
    <dbReference type="NCBI Taxonomy" id="5949"/>
    <lineage>
        <taxon>Eukaryota</taxon>
        <taxon>Sar</taxon>
        <taxon>Alveolata</taxon>
        <taxon>Ciliophora</taxon>
        <taxon>Intramacronucleata</taxon>
        <taxon>Spirotrichea</taxon>
        <taxon>Stichotrichia</taxon>
        <taxon>Sporadotrichida</taxon>
        <taxon>Oxytrichidae</taxon>
        <taxon>Stylonychinae</taxon>
        <taxon>Stylonychia</taxon>
    </lineage>
</organism>
<dbReference type="CDD" id="cd00038">
    <property type="entry name" value="CAP_ED"/>
    <property type="match status" value="1"/>
</dbReference>
<evidence type="ECO:0000256" key="1">
    <source>
        <dbReference type="SAM" id="MobiDB-lite"/>
    </source>
</evidence>
<accession>A0A077ZY95</accession>
<evidence type="ECO:0000313" key="3">
    <source>
        <dbReference type="EMBL" id="CDW74197.1"/>
    </source>
</evidence>
<dbReference type="PROSITE" id="PS00889">
    <property type="entry name" value="CNMP_BINDING_2"/>
    <property type="match status" value="1"/>
</dbReference>
<feature type="compositionally biased region" description="Acidic residues" evidence="1">
    <location>
        <begin position="517"/>
        <end position="526"/>
    </location>
</feature>
<feature type="region of interest" description="Disordered" evidence="1">
    <location>
        <begin position="904"/>
        <end position="925"/>
    </location>
</feature>
<dbReference type="SUPFAM" id="SSF51206">
    <property type="entry name" value="cAMP-binding domain-like"/>
    <property type="match status" value="2"/>
</dbReference>
<proteinExistence type="predicted"/>
<dbReference type="InterPro" id="IPR000595">
    <property type="entry name" value="cNMP-bd_dom"/>
</dbReference>
<name>A0A077ZY95_STYLE</name>
<dbReference type="EMBL" id="CCKQ01003087">
    <property type="protein sequence ID" value="CDW74197.1"/>
    <property type="molecule type" value="Genomic_DNA"/>
</dbReference>
<feature type="compositionally biased region" description="Basic and acidic residues" evidence="1">
    <location>
        <begin position="477"/>
        <end position="499"/>
    </location>
</feature>
<feature type="domain" description="Cyclic nucleotide-binding" evidence="2">
    <location>
        <begin position="409"/>
        <end position="454"/>
    </location>
</feature>
<dbReference type="OrthoDB" id="10690142at2759"/>
<sequence>MHIRIMSLQQDLIYLLNQICSTRMIIVGVITQNCQAKLIFTKDLTRLKEVKSVYDSLHQSIILKMTDENYIRKEYRTQYSETFQMNRAQAIQRFRNLLKYPNQFLNINLNPSMKKIMKNVDTKPKTITMDGSLETTVEKNNKSLPPLQLSQIQSSIQKIRSNRKTPILQTEFNYISSNRLRNNASALTSNPYRDENISAGRGSPQLSDRVQIDIRKIVDKCTNYQDQLKSTYFARQNETNPNYRDIDELIFQEKIKQERLIKVTDDIKFLSDQRPELVKTIFKENQLSYQQACESETKTVKDYQNRQLDTKLLNFLDRRGRKNQIVKLMSIPKILITPSKQHNRIASPQSYVDREIVGHDLISVRSERQKDQRIDNIIRILKKDPDKRQNSEIQSITPFFKEIDFFKEKDIKDNYFNDIVQALKYEKFSQGEYVFRNGDIGDQFYIILYGSVSVQIPYFVDQKGSVARSIISGRISARESESSKKEKEQQKIQEKDVKGKAKTKKSQFEGKVSSSYQEDDDDEDSERTDLKKDNFPIMIMDLEKRNSKISKEIAQTAHPLRKQVFSNETNQLSYDHNILGAKRYSQASSKTPIPYKNASVRLKVESERYQTEVKKLCSGSGFGELALKSSKPRQASIQCLESCEFATMQKKDYLKILAKIDDKSKEELISFFQSTPYFGHWSRSMILKLLEGEFEVTKKIKKDLRVDLDYSQFIKLDENGEKLKQHHSQLLPESVQNIMSSMELGIEQIEDGTVKSPKKISKAKKQQQAQEFEKKQKFVPKYNPEELVFPRKTQNKLTQQKTHITKFLFLGPGQIFGEESMIIQVPSLYSVRCRSAAGEIFIINELEFGRRIRSNDLSMKIIEQNCDQKAKQVAKALLTSNSYLNQDIDSKGTFMVYQQEKNNEKITPRNIQPKQQLKSQNTQSQYPKIRSQELVIDDLDQQFKEEKKDQLLSYELQRIQSQGSTGNKPVSPSMARTPSQVDRDNKQMQLYQISKSTTKKVVQTNALLNKRELDYRHTMKEMVNQYPSQIKDIVEGPEDEKQKDPQVSFQEQLAQSLSKSNNKRELINILKRKLVNAVESNHQDHLKLLDKFLQSKIVKRYTQAQKKHYLSSKVADAIETNEGYNQFIEIADKIKQHLTESKDRSYRNQSKTPIKQVRIHSAKPNNNLLFAQSHQKNTTYNNYGIKDQRTSSRRYESNKPNARVSLDYAPHFQASIVQEQDVSSLIGSNPTSPIFSQRQIHTNTAQTNRFNGINLESQTHNRAMTFIHPYTNSKRTGTASKDFNSVFKHFLDTSNKYMSVAQTMRKSPAHNTNYSVIRKAMPNTPFTNSIHISNVSTNNIFSKGGIIGSAQSIHASANMNRSSNFSSNIIKPFSRESNVMDKQNIEMSRANAINPLNKSMNAQVYNQ</sequence>
<dbReference type="PANTHER" id="PTHR23011:SF28">
    <property type="entry name" value="CYCLIC NUCLEOTIDE-BINDING DOMAIN CONTAINING PROTEIN"/>
    <property type="match status" value="1"/>
</dbReference>
<feature type="region of interest" description="Disordered" evidence="1">
    <location>
        <begin position="959"/>
        <end position="981"/>
    </location>
</feature>
<dbReference type="InParanoid" id="A0A077ZY95"/>
<dbReference type="PANTHER" id="PTHR23011">
    <property type="entry name" value="CYCLIC NUCLEOTIDE-BINDING DOMAIN CONTAINING PROTEIN"/>
    <property type="match status" value="1"/>
</dbReference>
<dbReference type="Proteomes" id="UP000039865">
    <property type="component" value="Unassembled WGS sequence"/>
</dbReference>
<dbReference type="InterPro" id="IPR014710">
    <property type="entry name" value="RmlC-like_jellyroll"/>
</dbReference>
<feature type="region of interest" description="Disordered" evidence="1">
    <location>
        <begin position="477"/>
        <end position="532"/>
    </location>
</feature>
<protein>
    <recommendedName>
        <fullName evidence="2">Cyclic nucleotide-binding domain-containing protein</fullName>
    </recommendedName>
</protein>
<reference evidence="3 4" key="1">
    <citation type="submission" date="2014-06" db="EMBL/GenBank/DDBJ databases">
        <authorList>
            <person name="Swart Estienne"/>
        </authorList>
    </citation>
    <scope>NUCLEOTIDE SEQUENCE [LARGE SCALE GENOMIC DNA]</scope>
    <source>
        <strain evidence="3 4">130c</strain>
    </source>
</reference>